<dbReference type="eggNOG" id="KOG2079">
    <property type="taxonomic scope" value="Eukaryota"/>
</dbReference>
<dbReference type="STRING" id="747676.F4RAP4"/>
<reference evidence="4" key="1">
    <citation type="journal article" date="2011" name="Proc. Natl. Acad. Sci. U.S.A.">
        <title>Obligate biotrophy features unraveled by the genomic analysis of rust fungi.</title>
        <authorList>
            <person name="Duplessis S."/>
            <person name="Cuomo C.A."/>
            <person name="Lin Y.-C."/>
            <person name="Aerts A."/>
            <person name="Tisserant E."/>
            <person name="Veneault-Fourrey C."/>
            <person name="Joly D.L."/>
            <person name="Hacquard S."/>
            <person name="Amselem J."/>
            <person name="Cantarel B.L."/>
            <person name="Chiu R."/>
            <person name="Coutinho P.M."/>
            <person name="Feau N."/>
            <person name="Field M."/>
            <person name="Frey P."/>
            <person name="Gelhaye E."/>
            <person name="Goldberg J."/>
            <person name="Grabherr M.G."/>
            <person name="Kodira C.D."/>
            <person name="Kohler A."/>
            <person name="Kuees U."/>
            <person name="Lindquist E.A."/>
            <person name="Lucas S.M."/>
            <person name="Mago R."/>
            <person name="Mauceli E."/>
            <person name="Morin E."/>
            <person name="Murat C."/>
            <person name="Pangilinan J.L."/>
            <person name="Park R."/>
            <person name="Pearson M."/>
            <person name="Quesneville H."/>
            <person name="Rouhier N."/>
            <person name="Sakthikumar S."/>
            <person name="Salamov A.A."/>
            <person name="Schmutz J."/>
            <person name="Selles B."/>
            <person name="Shapiro H."/>
            <person name="Tanguay P."/>
            <person name="Tuskan G.A."/>
            <person name="Henrissat B."/>
            <person name="Van de Peer Y."/>
            <person name="Rouze P."/>
            <person name="Ellis J.G."/>
            <person name="Dodds P.N."/>
            <person name="Schein J.E."/>
            <person name="Zhong S."/>
            <person name="Hamelin R.C."/>
            <person name="Grigoriev I.V."/>
            <person name="Szabo L.J."/>
            <person name="Martin F."/>
        </authorList>
    </citation>
    <scope>NUCLEOTIDE SEQUENCE [LARGE SCALE GENOMIC DNA]</scope>
    <source>
        <strain evidence="4">98AG31 / pathotype 3-4-7</strain>
    </source>
</reference>
<dbReference type="AlphaFoldDB" id="F4RAP4"/>
<feature type="non-terminal residue" evidence="3">
    <location>
        <position position="1263"/>
    </location>
</feature>
<dbReference type="FunCoup" id="F4RAP4">
    <property type="interactions" value="10"/>
</dbReference>
<dbReference type="InterPro" id="IPR045111">
    <property type="entry name" value="Vps41/Vps8"/>
</dbReference>
<name>F4RAP4_MELLP</name>
<proteinExistence type="predicted"/>
<sequence length="1263" mass="143342">MTSSVIDESTQVQYNTSLFHWASLRRISNKIYPSSKRHPTAVTKASSAANTLLGLPTVIAASGVIVIGTAKGWAMVFDYASNLKCVLGTDLIAISHDHTFVAVGHTMGYIYLYDLAKSKQPARSVIPTSMRLVQAGRSEGHLTGHRIIHLGFVGLRHTAIVSADESGLAFYHHLGQVLGLASTDVIRILGKYPDTTLNPSRRSTKIFGSSPLPLGPSPHLTDQHSLVALLTPTKLIIIGLKPSARTWWRCMRNITHPNQLNECGSLCWFPSSSIKDTTDLKRSVDSSTFKPETHQPSNPVNSAMDPLLAFSWGKNIRFVTVMSDEKIEESTQKDEFVEGKSWTCESTVQAIQWLNWRIICVLTSTHIEIIDTQIWRRTGMESIDLRGIVKLNVFRDSFHHTPSGSKPTTHDLRLGMVVSWADQILQLVETGSLTKAVDLTTSYWFGRADLETIGLPSEDSVRQALVKPKLKEIMLASLDYIFSDRRMEDDTHYDSEGRGVDRTELFEGFVRSCAKACIAIEEFEFIFEDAFERYSDNGIETIFLEQIGPFIISSEINTLPTLIVQHLISLHQDRGRFETVEQIIWHVDPSCLDIQQALDICSRQHLYDALVYVYTEAMGDFVGPLIEFVQLIRTILHDRQQAYENLEDINRKTESMVSNAYKVYAYLTNLLTGISYPSKKIYEPSKANTARMSIYQFLFSGQSVRWPMPHGTLILTVGDGQQEPTYPYLRMLLKFDSEAFLDTLDGAFEDSWLHDHHTDDNKRTIVNRQFIVNLLLEVISTGTDFTSANRMFLYIFVARNLPKYSQFLNLSSSTIHSILVNLSNDLDLNTREDRELAVEFLLSVYNPPEDLGGGDLLQLFEEAGFWRILRNLYRTQGRWDQVLKSCVEDTECGLGVFTELPDILKSVDQSQDEEMCKLVDEVIMNSILQMIDISLPLTSSLIDTLRPSLHTEVVNKLEGAKEKQFDYLRSLLEPRGLSDFESEFSQGPILPSNLDDRSKLIYVNLLCEREPSHVLEFLKQSVPLIKDGNEIVNACKKFNIDDGLVWQLDQVGKTRVAFDELSLIMKEQTDQILQSLDSEKVEDQDHQSAHQLISSFTQLTLVAMEICVKNSECTQDQLTGEDCWFNLLSSLIRSIQTCANLSNDLDLKSWVVDQLRSLLPTILSSLISHTNFSNRISFSNLVRRLIESTGERRIKESQNQRTNEFRSIVMTILDTYRFEGSVLEVTSRLIDRDLFEHVKELSQAKQKGIRPNQRNCYYCKRNV</sequence>
<dbReference type="PANTHER" id="PTHR12616:SF8">
    <property type="entry name" value="VACUOLAR PROTEIN SORTING-ASSOCIATED PROTEIN 8 HOMOLOG"/>
    <property type="match status" value="1"/>
</dbReference>
<dbReference type="Proteomes" id="UP000001072">
    <property type="component" value="Unassembled WGS sequence"/>
</dbReference>
<dbReference type="GO" id="GO:0005770">
    <property type="term" value="C:late endosome"/>
    <property type="evidence" value="ECO:0007669"/>
    <property type="project" value="TreeGrafter"/>
</dbReference>
<evidence type="ECO:0000313" key="4">
    <source>
        <dbReference type="Proteomes" id="UP000001072"/>
    </source>
</evidence>
<dbReference type="EMBL" id="GL883094">
    <property type="protein sequence ID" value="EGG10747.1"/>
    <property type="molecule type" value="Genomic_DNA"/>
</dbReference>
<evidence type="ECO:0000313" key="3">
    <source>
        <dbReference type="EMBL" id="EGG10747.1"/>
    </source>
</evidence>
<dbReference type="PANTHER" id="PTHR12616">
    <property type="entry name" value="VACUOLAR PROTEIN SORTING VPS41"/>
    <property type="match status" value="1"/>
</dbReference>
<dbReference type="InterPro" id="IPR025941">
    <property type="entry name" value="Vps8_central_dom"/>
</dbReference>
<dbReference type="KEGG" id="mlr:MELLADRAFT_33801"/>
<dbReference type="GO" id="GO:0030897">
    <property type="term" value="C:HOPS complex"/>
    <property type="evidence" value="ECO:0007669"/>
    <property type="project" value="TreeGrafter"/>
</dbReference>
<dbReference type="InParanoid" id="F4RAP4"/>
<dbReference type="VEuPathDB" id="FungiDB:MELLADRAFT_33801"/>
<evidence type="ECO:0000259" key="2">
    <source>
        <dbReference type="Pfam" id="PF25066"/>
    </source>
</evidence>
<organism evidence="4">
    <name type="scientific">Melampsora larici-populina (strain 98AG31 / pathotype 3-4-7)</name>
    <name type="common">Poplar leaf rust fungus</name>
    <dbReference type="NCBI Taxonomy" id="747676"/>
    <lineage>
        <taxon>Eukaryota</taxon>
        <taxon>Fungi</taxon>
        <taxon>Dikarya</taxon>
        <taxon>Basidiomycota</taxon>
        <taxon>Pucciniomycotina</taxon>
        <taxon>Pucciniomycetes</taxon>
        <taxon>Pucciniales</taxon>
        <taxon>Melampsoraceae</taxon>
        <taxon>Melampsora</taxon>
    </lineage>
</organism>
<dbReference type="OrthoDB" id="289913at2759"/>
<keyword evidence="4" id="KW-1185">Reference proteome</keyword>
<dbReference type="GeneID" id="18927337"/>
<dbReference type="RefSeq" id="XP_007406216.1">
    <property type="nucleotide sequence ID" value="XM_007406154.1"/>
</dbReference>
<gene>
    <name evidence="3" type="ORF">MELLADRAFT_33801</name>
</gene>
<protein>
    <recommendedName>
        <fullName evidence="5">Vacuolar protein sorting-associated protein 8 central domain-containing protein</fullName>
    </recommendedName>
</protein>
<evidence type="ECO:0000259" key="1">
    <source>
        <dbReference type="Pfam" id="PF12816"/>
    </source>
</evidence>
<evidence type="ECO:0008006" key="5">
    <source>
        <dbReference type="Google" id="ProtNLM"/>
    </source>
</evidence>
<dbReference type="Pfam" id="PF25066">
    <property type="entry name" value="TPR_VPS8_2"/>
    <property type="match status" value="1"/>
</dbReference>
<dbReference type="Pfam" id="PF23410">
    <property type="entry name" value="Beta-prop_VPS8"/>
    <property type="match status" value="1"/>
</dbReference>
<dbReference type="HOGENOM" id="CLU_000917_3_1_1"/>
<dbReference type="GO" id="GO:0034058">
    <property type="term" value="P:endosomal vesicle fusion"/>
    <property type="evidence" value="ECO:0007669"/>
    <property type="project" value="TreeGrafter"/>
</dbReference>
<feature type="domain" description="VPS8-like TPR-like repeats" evidence="2">
    <location>
        <begin position="1111"/>
        <end position="1244"/>
    </location>
</feature>
<dbReference type="InterPro" id="IPR059070">
    <property type="entry name" value="TPR_VPS8_2"/>
</dbReference>
<accession>F4RAP4</accession>
<feature type="domain" description="Vacuolar protein sorting-associated protein 8 central" evidence="1">
    <location>
        <begin position="542"/>
        <end position="748"/>
    </location>
</feature>
<dbReference type="GO" id="GO:0006623">
    <property type="term" value="P:protein targeting to vacuole"/>
    <property type="evidence" value="ECO:0007669"/>
    <property type="project" value="InterPro"/>
</dbReference>
<dbReference type="Pfam" id="PF12816">
    <property type="entry name" value="TPR_Vps8"/>
    <property type="match status" value="1"/>
</dbReference>